<reference evidence="2 3" key="1">
    <citation type="submission" date="2020-11" db="EMBL/GenBank/DDBJ databases">
        <title>Kefir isolates.</title>
        <authorList>
            <person name="Marcisauskas S."/>
            <person name="Kim Y."/>
            <person name="Blasche S."/>
        </authorList>
    </citation>
    <scope>NUCLEOTIDE SEQUENCE [LARGE SCALE GENOMIC DNA]</scope>
    <source>
        <strain evidence="2 3">KR</strain>
    </source>
</reference>
<accession>A0A9P7B3Y0</accession>
<dbReference type="Proteomes" id="UP000777482">
    <property type="component" value="Unassembled WGS sequence"/>
</dbReference>
<proteinExistence type="predicted"/>
<dbReference type="PANTHER" id="PTHR38789:SF1">
    <property type="entry name" value="GLUCOSE-REPRESSIBLE GENE PROTEIN-RELATED"/>
    <property type="match status" value="1"/>
</dbReference>
<dbReference type="EMBL" id="PUHQ01000086">
    <property type="protein sequence ID" value="KAG0657099.1"/>
    <property type="molecule type" value="Genomic_DNA"/>
</dbReference>
<protein>
    <submittedName>
        <fullName evidence="2">Glucose-repressible protein</fullName>
    </submittedName>
</protein>
<dbReference type="Pfam" id="PF11034">
    <property type="entry name" value="Grg1"/>
    <property type="match status" value="1"/>
</dbReference>
<evidence type="ECO:0000313" key="2">
    <source>
        <dbReference type="EMBL" id="KAG0657099.1"/>
    </source>
</evidence>
<feature type="region of interest" description="Disordered" evidence="1">
    <location>
        <begin position="65"/>
        <end position="126"/>
    </location>
</feature>
<organism evidence="2 3">
    <name type="scientific">Rhodotorula mucilaginosa</name>
    <name type="common">Yeast</name>
    <name type="synonym">Rhodotorula rubra</name>
    <dbReference type="NCBI Taxonomy" id="5537"/>
    <lineage>
        <taxon>Eukaryota</taxon>
        <taxon>Fungi</taxon>
        <taxon>Dikarya</taxon>
        <taxon>Basidiomycota</taxon>
        <taxon>Pucciniomycotina</taxon>
        <taxon>Microbotryomycetes</taxon>
        <taxon>Sporidiobolales</taxon>
        <taxon>Sporidiobolaceae</taxon>
        <taxon>Rhodotorula</taxon>
    </lineage>
</organism>
<sequence length="126" mass="13499">MMSRARPAKAMLVNWSRALRSGLPTFSSEAGRPARQLIHLDEDRRSPDPSVVICVAAPKLDGRDVSETIQGKSAESKKEGNKEIAKGNTNASIGDRISAGVDAIGNKADESKHDSKAEAYKTSAQH</sequence>
<feature type="compositionally biased region" description="Basic and acidic residues" evidence="1">
    <location>
        <begin position="74"/>
        <end position="85"/>
    </location>
</feature>
<dbReference type="OrthoDB" id="10039103at2759"/>
<feature type="compositionally biased region" description="Basic and acidic residues" evidence="1">
    <location>
        <begin position="107"/>
        <end position="119"/>
    </location>
</feature>
<gene>
    <name evidence="2" type="primary">GRG-1_2</name>
    <name evidence="2" type="ORF">C6P46_006688</name>
</gene>
<evidence type="ECO:0000256" key="1">
    <source>
        <dbReference type="SAM" id="MobiDB-lite"/>
    </source>
</evidence>
<name>A0A9P7B3Y0_RHOMI</name>
<dbReference type="PANTHER" id="PTHR38789">
    <property type="entry name" value="REPRESSIBLE PROTEIN GRG1, PUTATIVE (AFU_ORTHOLOGUE AFUA_5G14210)-RELATED"/>
    <property type="match status" value="1"/>
</dbReference>
<evidence type="ECO:0000313" key="3">
    <source>
        <dbReference type="Proteomes" id="UP000777482"/>
    </source>
</evidence>
<comment type="caution">
    <text evidence="2">The sequence shown here is derived from an EMBL/GenBank/DDBJ whole genome shotgun (WGS) entry which is preliminary data.</text>
</comment>
<dbReference type="AlphaFoldDB" id="A0A9P7B3Y0"/>
<keyword evidence="3" id="KW-1185">Reference proteome</keyword>
<dbReference type="InterPro" id="IPR020100">
    <property type="entry name" value="Glc-repressible_Grg1"/>
</dbReference>